<dbReference type="PANTHER" id="PTHR45900">
    <property type="entry name" value="RECA"/>
    <property type="match status" value="1"/>
</dbReference>
<keyword evidence="7 10" id="KW-0233">DNA recombination</keyword>
<evidence type="ECO:0000256" key="9">
    <source>
        <dbReference type="ARBA" id="ARBA00023236"/>
    </source>
</evidence>
<dbReference type="PROSITE" id="PS50163">
    <property type="entry name" value="RECA_3"/>
    <property type="match status" value="1"/>
</dbReference>
<dbReference type="Proteomes" id="UP001596289">
    <property type="component" value="Unassembled WGS sequence"/>
</dbReference>
<keyword evidence="4 10" id="KW-0227">DNA damage</keyword>
<evidence type="ECO:0000256" key="6">
    <source>
        <dbReference type="ARBA" id="ARBA00023125"/>
    </source>
</evidence>
<evidence type="ECO:0000256" key="11">
    <source>
        <dbReference type="RuleBase" id="RU000526"/>
    </source>
</evidence>
<keyword evidence="5 10" id="KW-0067">ATP-binding</keyword>
<evidence type="ECO:0000256" key="5">
    <source>
        <dbReference type="ARBA" id="ARBA00022840"/>
    </source>
</evidence>
<dbReference type="NCBIfam" id="TIGR02012">
    <property type="entry name" value="tigrfam_recA"/>
    <property type="match status" value="1"/>
</dbReference>
<keyword evidence="9 10" id="KW-0742">SOS response</keyword>
<evidence type="ECO:0000256" key="12">
    <source>
        <dbReference type="RuleBase" id="RU004527"/>
    </source>
</evidence>
<dbReference type="PANTHER" id="PTHR45900:SF1">
    <property type="entry name" value="MITOCHONDRIAL DNA REPAIR PROTEIN RECA HOMOLOG-RELATED"/>
    <property type="match status" value="1"/>
</dbReference>
<dbReference type="CDD" id="cd00983">
    <property type="entry name" value="RecA"/>
    <property type="match status" value="1"/>
</dbReference>
<keyword evidence="3 10" id="KW-0547">Nucleotide-binding</keyword>
<evidence type="ECO:0000259" key="14">
    <source>
        <dbReference type="PROSITE" id="PS50162"/>
    </source>
</evidence>
<dbReference type="RefSeq" id="WP_125551863.1">
    <property type="nucleotide sequence ID" value="NZ_JBHSSL010000006.1"/>
</dbReference>
<evidence type="ECO:0000256" key="10">
    <source>
        <dbReference type="HAMAP-Rule" id="MF_00268"/>
    </source>
</evidence>
<dbReference type="InterPro" id="IPR049428">
    <property type="entry name" value="RecA-like_N"/>
</dbReference>
<evidence type="ECO:0000256" key="13">
    <source>
        <dbReference type="SAM" id="MobiDB-lite"/>
    </source>
</evidence>
<dbReference type="InterPro" id="IPR020584">
    <property type="entry name" value="DNA_recomb/repair_RecA_CS"/>
</dbReference>
<dbReference type="InterPro" id="IPR020587">
    <property type="entry name" value="RecA_monomer-monomer_interface"/>
</dbReference>
<keyword evidence="6 10" id="KW-0238">DNA-binding</keyword>
<dbReference type="InterPro" id="IPR027417">
    <property type="entry name" value="P-loop_NTPase"/>
</dbReference>
<dbReference type="SUPFAM" id="SSF54752">
    <property type="entry name" value="RecA protein, C-terminal domain"/>
    <property type="match status" value="1"/>
</dbReference>
<keyword evidence="8 10" id="KW-0234">DNA repair</keyword>
<evidence type="ECO:0000256" key="7">
    <source>
        <dbReference type="ARBA" id="ARBA00023172"/>
    </source>
</evidence>
<evidence type="ECO:0000313" key="16">
    <source>
        <dbReference type="EMBL" id="MFC6169154.1"/>
    </source>
</evidence>
<dbReference type="InterPro" id="IPR003593">
    <property type="entry name" value="AAA+_ATPase"/>
</dbReference>
<feature type="binding site" evidence="10">
    <location>
        <begin position="79"/>
        <end position="86"/>
    </location>
    <ligand>
        <name>ATP</name>
        <dbReference type="ChEBI" id="CHEBI:30616"/>
    </ligand>
</feature>
<evidence type="ECO:0000256" key="4">
    <source>
        <dbReference type="ARBA" id="ARBA00022763"/>
    </source>
</evidence>
<dbReference type="HAMAP" id="MF_00268">
    <property type="entry name" value="RecA"/>
    <property type="match status" value="1"/>
</dbReference>
<comment type="similarity">
    <text evidence="1 10 12">Belongs to the RecA family.</text>
</comment>
<keyword evidence="17" id="KW-1185">Reference proteome</keyword>
<feature type="compositionally biased region" description="Polar residues" evidence="13">
    <location>
        <begin position="351"/>
        <end position="364"/>
    </location>
</feature>
<evidence type="ECO:0000259" key="15">
    <source>
        <dbReference type="PROSITE" id="PS50163"/>
    </source>
</evidence>
<dbReference type="EMBL" id="JBHSSL010000006">
    <property type="protein sequence ID" value="MFC6169154.1"/>
    <property type="molecule type" value="Genomic_DNA"/>
</dbReference>
<feature type="domain" description="RecA family profile 1" evidence="14">
    <location>
        <begin position="49"/>
        <end position="208"/>
    </location>
</feature>
<dbReference type="PROSITE" id="PS00321">
    <property type="entry name" value="RECA_1"/>
    <property type="match status" value="1"/>
</dbReference>
<dbReference type="InterPro" id="IPR013765">
    <property type="entry name" value="DNA_recomb/repair_RecA"/>
</dbReference>
<dbReference type="InterPro" id="IPR020588">
    <property type="entry name" value="RecA_ATP-bd"/>
</dbReference>
<evidence type="ECO:0000256" key="1">
    <source>
        <dbReference type="ARBA" id="ARBA00009391"/>
    </source>
</evidence>
<dbReference type="SMART" id="SM00382">
    <property type="entry name" value="AAA"/>
    <property type="match status" value="1"/>
</dbReference>
<dbReference type="SUPFAM" id="SSF52540">
    <property type="entry name" value="P-loop containing nucleoside triphosphate hydrolases"/>
    <property type="match status" value="1"/>
</dbReference>
<dbReference type="InterPro" id="IPR023400">
    <property type="entry name" value="RecA_C_sf"/>
</dbReference>
<evidence type="ECO:0000256" key="3">
    <source>
        <dbReference type="ARBA" id="ARBA00022741"/>
    </source>
</evidence>
<feature type="region of interest" description="Disordered" evidence="13">
    <location>
        <begin position="344"/>
        <end position="364"/>
    </location>
</feature>
<organism evidence="16 17">
    <name type="scientific">Loigolactobacillus jiayinensis</name>
    <dbReference type="NCBI Taxonomy" id="2486016"/>
    <lineage>
        <taxon>Bacteria</taxon>
        <taxon>Bacillati</taxon>
        <taxon>Bacillota</taxon>
        <taxon>Bacilli</taxon>
        <taxon>Lactobacillales</taxon>
        <taxon>Lactobacillaceae</taxon>
        <taxon>Loigolactobacillus</taxon>
    </lineage>
</organism>
<dbReference type="Pfam" id="PF21096">
    <property type="entry name" value="RecA_C"/>
    <property type="match status" value="1"/>
</dbReference>
<dbReference type="InterPro" id="IPR049261">
    <property type="entry name" value="RecA-like_C"/>
</dbReference>
<reference evidence="17" key="1">
    <citation type="journal article" date="2019" name="Int. J. Syst. Evol. Microbiol.">
        <title>The Global Catalogue of Microorganisms (GCM) 10K type strain sequencing project: providing services to taxonomists for standard genome sequencing and annotation.</title>
        <authorList>
            <consortium name="The Broad Institute Genomics Platform"/>
            <consortium name="The Broad Institute Genome Sequencing Center for Infectious Disease"/>
            <person name="Wu L."/>
            <person name="Ma J."/>
        </authorList>
    </citation>
    <scope>NUCLEOTIDE SEQUENCE [LARGE SCALE GENOMIC DNA]</scope>
    <source>
        <strain evidence="17">CCM 8904</strain>
    </source>
</reference>
<evidence type="ECO:0000256" key="2">
    <source>
        <dbReference type="ARBA" id="ARBA00015553"/>
    </source>
</evidence>
<protein>
    <recommendedName>
        <fullName evidence="2 10">Protein RecA</fullName>
    </recommendedName>
    <alternativeName>
        <fullName evidence="10 11">Recombinase A</fullName>
    </alternativeName>
</protein>
<comment type="caution">
    <text evidence="16">The sequence shown here is derived from an EMBL/GenBank/DDBJ whole genome shotgun (WGS) entry which is preliminary data.</text>
</comment>
<dbReference type="PRINTS" id="PR00142">
    <property type="entry name" value="RECA"/>
</dbReference>
<accession>A0ABW1RBH7</accession>
<dbReference type="Gene3D" id="3.40.50.300">
    <property type="entry name" value="P-loop containing nucleotide triphosphate hydrolases"/>
    <property type="match status" value="1"/>
</dbReference>
<gene>
    <name evidence="10 16" type="primary">recA</name>
    <name evidence="16" type="ORF">ACFQGP_00935</name>
</gene>
<name>A0ABW1RBH7_9LACO</name>
<comment type="function">
    <text evidence="10">Can catalyze the hydrolysis of ATP in the presence of single-stranded DNA, the ATP-dependent uptake of single-stranded DNA by duplex DNA, and the ATP-dependent hybridization of homologous single-stranded DNAs. It interacts with LexA causing its activation and leading to its autocatalytic cleavage.</text>
</comment>
<dbReference type="Pfam" id="PF00154">
    <property type="entry name" value="RecA_N"/>
    <property type="match status" value="1"/>
</dbReference>
<comment type="subcellular location">
    <subcellularLocation>
        <location evidence="10">Cytoplasm</location>
    </subcellularLocation>
</comment>
<evidence type="ECO:0000256" key="8">
    <source>
        <dbReference type="ARBA" id="ARBA00023204"/>
    </source>
</evidence>
<proteinExistence type="inferred from homology"/>
<evidence type="ECO:0000313" key="17">
    <source>
        <dbReference type="Proteomes" id="UP001596289"/>
    </source>
</evidence>
<sequence>MAAKHTITPVHEITDSKDRKVALDKAVKDITKAFGQGAIMRMGEKTSAEIQTVSSGITSLDIALGAGGYAKGRIVEIYGPESSGKTTLALAAVAETQKNGGTVAYIDAENAMDPVYAKNLGVNIDQLYLSQPGTGEEALQIVDALVSSSALDLVVVDSVAALVPKAEIEGEIGDSHVGLQARLMSQGLRRLAGEVNSSKTALIFINQLREKVGIVFGNPEVTPGGRALKFYATQRLEVRRSEQIKDGTEIIGNQIKIKVTKNKIAPPFKVALIQNFYGKGFSKTGDIIGLAAEADIIKKSGSWYSYNNEHIGQGLTNTIKYLEEHQDILTTITQQVRDHYINEPQADEAKAQSTKQAEMQQPES</sequence>
<keyword evidence="10" id="KW-0963">Cytoplasm</keyword>
<feature type="domain" description="RecA family profile 2" evidence="15">
    <location>
        <begin position="213"/>
        <end position="286"/>
    </location>
</feature>
<dbReference type="PROSITE" id="PS50162">
    <property type="entry name" value="RECA_2"/>
    <property type="match status" value="1"/>
</dbReference>